<dbReference type="EMBL" id="FNOM01000002">
    <property type="protein sequence ID" value="SDW47748.1"/>
    <property type="molecule type" value="Genomic_DNA"/>
</dbReference>
<name>A0A1H2TVG3_9RHOB</name>
<gene>
    <name evidence="2" type="ORF">SAMN04488238_102187</name>
</gene>
<dbReference type="InterPro" id="IPR021323">
    <property type="entry name" value="DUF2927"/>
</dbReference>
<evidence type="ECO:0008006" key="4">
    <source>
        <dbReference type="Google" id="ProtNLM"/>
    </source>
</evidence>
<keyword evidence="1" id="KW-0732">Signal</keyword>
<sequence>MSLVAPAAVQVHKLVEGRPARRCIKRISAGATTLAALLVLAACGAQAPDVSERMAASAMPLPALPRFGPPDPLPPARANADMVRDILEMGFFLESGRAVPALSRFDGPVTLRVTGAPPVGALTDTDRLIQRLRSEADIDITRVPEDQPARINVTFLPRARIRSLVPQAACFLVPNVSSWQDFRANRRNPALDWAQVSVRQEVGIFIPSDTTPQETRDCLHEEVGQALGPLNDLFRLTDSIFNDDNFQTALTGFDMLVLRAWNDPALQNGMRPAQVAAVLPAVLARLNPRGERGGTGPAGPTPRAWINAIEAAFGGEGGRDMRLDAASRALTLANAAGWQDGRLALSLFLVARFLPPQEGEAALAALIRAGAIYRDLPGAEVHAAHVDMQLTVQALASGQMDLVMQLTTRAIPVARRTENAALLSSLQLLRAEALQAMGARADAAALRLDSLIWARYGFGTDDAVRARLAEVAALTRALPVSR</sequence>
<dbReference type="RefSeq" id="WP_092885729.1">
    <property type="nucleotide sequence ID" value="NZ_FNOM01000002.1"/>
</dbReference>
<evidence type="ECO:0000313" key="3">
    <source>
        <dbReference type="Proteomes" id="UP000198539"/>
    </source>
</evidence>
<dbReference type="AlphaFoldDB" id="A0A1H2TVG3"/>
<evidence type="ECO:0000256" key="1">
    <source>
        <dbReference type="SAM" id="SignalP"/>
    </source>
</evidence>
<protein>
    <recommendedName>
        <fullName evidence="4">DUF2927 domain-containing protein</fullName>
    </recommendedName>
</protein>
<dbReference type="OrthoDB" id="7823193at2"/>
<keyword evidence="3" id="KW-1185">Reference proteome</keyword>
<organism evidence="2 3">
    <name type="scientific">Roseicitreum antarcticum</name>
    <dbReference type="NCBI Taxonomy" id="564137"/>
    <lineage>
        <taxon>Bacteria</taxon>
        <taxon>Pseudomonadati</taxon>
        <taxon>Pseudomonadota</taxon>
        <taxon>Alphaproteobacteria</taxon>
        <taxon>Rhodobacterales</taxon>
        <taxon>Paracoccaceae</taxon>
        <taxon>Roseicitreum</taxon>
    </lineage>
</organism>
<feature type="chain" id="PRO_5011438976" description="DUF2927 domain-containing protein" evidence="1">
    <location>
        <begin position="48"/>
        <end position="482"/>
    </location>
</feature>
<feature type="signal peptide" evidence="1">
    <location>
        <begin position="1"/>
        <end position="47"/>
    </location>
</feature>
<evidence type="ECO:0000313" key="2">
    <source>
        <dbReference type="EMBL" id="SDW47748.1"/>
    </source>
</evidence>
<reference evidence="2 3" key="1">
    <citation type="submission" date="2016-10" db="EMBL/GenBank/DDBJ databases">
        <authorList>
            <person name="de Groot N.N."/>
        </authorList>
    </citation>
    <scope>NUCLEOTIDE SEQUENCE [LARGE SCALE GENOMIC DNA]</scope>
    <source>
        <strain evidence="2 3">CGMCC 1.8894</strain>
    </source>
</reference>
<proteinExistence type="predicted"/>
<dbReference type="STRING" id="564137.SAMN04488238_102187"/>
<dbReference type="Pfam" id="PF11150">
    <property type="entry name" value="DUF2927"/>
    <property type="match status" value="1"/>
</dbReference>
<accession>A0A1H2TVG3</accession>
<dbReference type="Proteomes" id="UP000198539">
    <property type="component" value="Unassembled WGS sequence"/>
</dbReference>